<feature type="compositionally biased region" description="Basic residues" evidence="1">
    <location>
        <begin position="469"/>
        <end position="488"/>
    </location>
</feature>
<comment type="caution">
    <text evidence="2">The sequence shown here is derived from an EMBL/GenBank/DDBJ whole genome shotgun (WGS) entry which is preliminary data.</text>
</comment>
<feature type="region of interest" description="Disordered" evidence="1">
    <location>
        <begin position="463"/>
        <end position="488"/>
    </location>
</feature>
<dbReference type="STRING" id="33114.A0A2G2XNZ7"/>
<dbReference type="EMBL" id="MLFT02000001">
    <property type="protein sequence ID" value="PHT59223.1"/>
    <property type="molecule type" value="Genomic_DNA"/>
</dbReference>
<evidence type="ECO:0000313" key="3">
    <source>
        <dbReference type="Proteomes" id="UP000224567"/>
    </source>
</evidence>
<feature type="region of interest" description="Disordered" evidence="1">
    <location>
        <begin position="418"/>
        <end position="437"/>
    </location>
</feature>
<dbReference type="Proteomes" id="UP000224567">
    <property type="component" value="Unassembled WGS sequence"/>
</dbReference>
<reference evidence="3" key="2">
    <citation type="journal article" date="2017" name="J. Anim. Genet.">
        <title>Multiple reference genome sequences of hot pepper reveal the massive evolution of plant disease resistance genes by retroduplication.</title>
        <authorList>
            <person name="Kim S."/>
            <person name="Park J."/>
            <person name="Yeom S.-I."/>
            <person name="Kim Y.-M."/>
            <person name="Seo E."/>
            <person name="Kim K.-T."/>
            <person name="Kim M.-S."/>
            <person name="Lee J.M."/>
            <person name="Cheong K."/>
            <person name="Shin H.-S."/>
            <person name="Kim S.-B."/>
            <person name="Han K."/>
            <person name="Lee J."/>
            <person name="Park M."/>
            <person name="Lee H.-A."/>
            <person name="Lee H.-Y."/>
            <person name="Lee Y."/>
            <person name="Oh S."/>
            <person name="Lee J.H."/>
            <person name="Choi E."/>
            <person name="Choi E."/>
            <person name="Lee S.E."/>
            <person name="Jeon J."/>
            <person name="Kim H."/>
            <person name="Choi G."/>
            <person name="Song H."/>
            <person name="Lee J."/>
            <person name="Lee S.-C."/>
            <person name="Kwon J.-K."/>
            <person name="Lee H.-Y."/>
            <person name="Koo N."/>
            <person name="Hong Y."/>
            <person name="Kim R.W."/>
            <person name="Kang W.-H."/>
            <person name="Huh J.H."/>
            <person name="Kang B.-C."/>
            <person name="Yang T.-J."/>
            <person name="Lee Y.-H."/>
            <person name="Bennetzen J.L."/>
            <person name="Choi D."/>
        </authorList>
    </citation>
    <scope>NUCLEOTIDE SEQUENCE [LARGE SCALE GENOMIC DNA]</scope>
    <source>
        <strain evidence="3">cv. PBC81</strain>
    </source>
</reference>
<evidence type="ECO:0000313" key="2">
    <source>
        <dbReference type="EMBL" id="PHT59223.1"/>
    </source>
</evidence>
<sequence length="488" mass="55116">MATTNLDAMFNHITNNIEDMKWHVERIRQLVSTLIPTNSNPKVQTPCSEIFPKEVAAQTCEGLSHQGKDEHTHEHQCKIAISYTLVHVDDECVTNKPLSVSSSLPTYEYIDSLPLVDNVNVVVNRMLNISLELDNDSLESKSSKSVRGLDHSLFRYNVLFEDSLNTPNRPSSENDGIACLESYSIYANPLWCDNIPPKDGNHFLEDESNLKGKECVVLETTSSSTLCGFSEDTIVEVELSPTFLYSLFTCDDMYANVESRPCSFGKDYGKWVRCLDPCLWPLFPFDPSAILEWGRYTLGLEAETDDPEKELKPGVDILGAVDEMFYETYEKFVHSCVNNKFYWVQVLSLSSDSDLLSTFIFISAVDNIVHVPSQSLQLSGEQHRFGDHSRNDQNVEKGECSEGVFVKKNEPKLVASRFSPTTDDLSKDVLNEEEEDIDLGEDSFDKDEEENMLVICFDIVSKGGDISPRHRRSGSNKKKKMTHGRQHS</sequence>
<protein>
    <submittedName>
        <fullName evidence="2">Uncharacterized protein</fullName>
    </submittedName>
</protein>
<reference evidence="2 3" key="1">
    <citation type="journal article" date="2017" name="Genome Biol.">
        <title>New reference genome sequences of hot pepper reveal the massive evolution of plant disease-resistance genes by retroduplication.</title>
        <authorList>
            <person name="Kim S."/>
            <person name="Park J."/>
            <person name="Yeom S.I."/>
            <person name="Kim Y.M."/>
            <person name="Seo E."/>
            <person name="Kim K.T."/>
            <person name="Kim M.S."/>
            <person name="Lee J.M."/>
            <person name="Cheong K."/>
            <person name="Shin H.S."/>
            <person name="Kim S.B."/>
            <person name="Han K."/>
            <person name="Lee J."/>
            <person name="Park M."/>
            <person name="Lee H.A."/>
            <person name="Lee H.Y."/>
            <person name="Lee Y."/>
            <person name="Oh S."/>
            <person name="Lee J.H."/>
            <person name="Choi E."/>
            <person name="Choi E."/>
            <person name="Lee S.E."/>
            <person name="Jeon J."/>
            <person name="Kim H."/>
            <person name="Choi G."/>
            <person name="Song H."/>
            <person name="Lee J."/>
            <person name="Lee S.C."/>
            <person name="Kwon J.K."/>
            <person name="Lee H.Y."/>
            <person name="Koo N."/>
            <person name="Hong Y."/>
            <person name="Kim R.W."/>
            <person name="Kang W.H."/>
            <person name="Huh J.H."/>
            <person name="Kang B.C."/>
            <person name="Yang T.J."/>
            <person name="Lee Y.H."/>
            <person name="Bennetzen J.L."/>
            <person name="Choi D."/>
        </authorList>
    </citation>
    <scope>NUCLEOTIDE SEQUENCE [LARGE SCALE GENOMIC DNA]</scope>
    <source>
        <strain evidence="3">cv. PBC81</strain>
    </source>
</reference>
<keyword evidence="3" id="KW-1185">Reference proteome</keyword>
<organism evidence="2 3">
    <name type="scientific">Capsicum baccatum</name>
    <name type="common">Peruvian pepper</name>
    <dbReference type="NCBI Taxonomy" id="33114"/>
    <lineage>
        <taxon>Eukaryota</taxon>
        <taxon>Viridiplantae</taxon>
        <taxon>Streptophyta</taxon>
        <taxon>Embryophyta</taxon>
        <taxon>Tracheophyta</taxon>
        <taxon>Spermatophyta</taxon>
        <taxon>Magnoliopsida</taxon>
        <taxon>eudicotyledons</taxon>
        <taxon>Gunneridae</taxon>
        <taxon>Pentapetalae</taxon>
        <taxon>asterids</taxon>
        <taxon>lamiids</taxon>
        <taxon>Solanales</taxon>
        <taxon>Solanaceae</taxon>
        <taxon>Solanoideae</taxon>
        <taxon>Capsiceae</taxon>
        <taxon>Capsicum</taxon>
    </lineage>
</organism>
<proteinExistence type="predicted"/>
<name>A0A2G2XNZ7_CAPBA</name>
<accession>A0A2G2XNZ7</accession>
<evidence type="ECO:0000256" key="1">
    <source>
        <dbReference type="SAM" id="MobiDB-lite"/>
    </source>
</evidence>
<dbReference type="AlphaFoldDB" id="A0A2G2XNZ7"/>
<gene>
    <name evidence="2" type="ORF">CQW23_01586</name>
</gene>